<sequence>MASNPPIVSVHTPTASFAIVHDVEQESFTALLDKLSRKANTEFHGKPIAPGSLKYEWSGSIWNLDDDADYTIFLWRFASSEAKGQTPTVFLRDPAQPLPSTSSYRNSSFYLFHKEHHAGSPRSSHRSSPSLRSKRAAADSEQDGIPRHKKEFEKFHSENGVRTVVGSIGPVENVRMLLKTGYRFVYISRKFAMRHGFIPADAAPGYYGYGGLVNIGKWPITVGNTKTIHSVYLSEESHFDVVLGRSFMEKRQIKTNPIDPTDIVCLDTGEKLDCELVILKDGKGEIVTVTYALMQHSPVFITSRAVAFCITTVICFIWIVLLSVFAFLRWDLLGQAERSFVCLFLAIYSITIIMLLILLLNTFRAWLDGARLLLLLVCHAGAALAFAVWNPTFQCPNQTTDDLGVCQLFNMYILLASWVPVIVLVLYGAGLGVYTFRYSSRPSIANSIDTESDDEEAAKSHRGTLPIMTRQPDSERSSVLVQATPESRIVEQVIGLEEASSNQSRESIRRSRHVSGRLSKRLPAWYF</sequence>
<dbReference type="InterPro" id="IPR021109">
    <property type="entry name" value="Peptidase_aspartic_dom_sf"/>
</dbReference>
<name>A0A4Y9Y6M1_9AGAM</name>
<reference evidence="3 4" key="1">
    <citation type="submission" date="2019-02" db="EMBL/GenBank/DDBJ databases">
        <title>Genome sequencing of the rare red list fungi Dentipellis fragilis.</title>
        <authorList>
            <person name="Buettner E."/>
            <person name="Kellner H."/>
        </authorList>
    </citation>
    <scope>NUCLEOTIDE SEQUENCE [LARGE SCALE GENOMIC DNA]</scope>
    <source>
        <strain evidence="3 4">DSM 105465</strain>
    </source>
</reference>
<dbReference type="Gene3D" id="2.40.70.10">
    <property type="entry name" value="Acid Proteases"/>
    <property type="match status" value="1"/>
</dbReference>
<keyword evidence="2" id="KW-0812">Transmembrane</keyword>
<dbReference type="STRING" id="205917.A0A4Y9Y6M1"/>
<dbReference type="EMBL" id="SEOQ01000826">
    <property type="protein sequence ID" value="TFY56459.1"/>
    <property type="molecule type" value="Genomic_DNA"/>
</dbReference>
<keyword evidence="4" id="KW-1185">Reference proteome</keyword>
<evidence type="ECO:0000313" key="3">
    <source>
        <dbReference type="EMBL" id="TFY56459.1"/>
    </source>
</evidence>
<dbReference type="AlphaFoldDB" id="A0A4Y9Y6M1"/>
<keyword evidence="2" id="KW-1133">Transmembrane helix</keyword>
<dbReference type="OrthoDB" id="6600758at2759"/>
<gene>
    <name evidence="3" type="ORF">EVG20_g8916</name>
</gene>
<dbReference type="Proteomes" id="UP000298327">
    <property type="component" value="Unassembled WGS sequence"/>
</dbReference>
<feature type="compositionally biased region" description="Low complexity" evidence="1">
    <location>
        <begin position="120"/>
        <end position="131"/>
    </location>
</feature>
<feature type="transmembrane region" description="Helical" evidence="2">
    <location>
        <begin position="409"/>
        <end position="434"/>
    </location>
</feature>
<accession>A0A4Y9Y6M1</accession>
<organism evidence="3 4">
    <name type="scientific">Dentipellis fragilis</name>
    <dbReference type="NCBI Taxonomy" id="205917"/>
    <lineage>
        <taxon>Eukaryota</taxon>
        <taxon>Fungi</taxon>
        <taxon>Dikarya</taxon>
        <taxon>Basidiomycota</taxon>
        <taxon>Agaricomycotina</taxon>
        <taxon>Agaricomycetes</taxon>
        <taxon>Russulales</taxon>
        <taxon>Hericiaceae</taxon>
        <taxon>Dentipellis</taxon>
    </lineage>
</organism>
<proteinExistence type="predicted"/>
<evidence type="ECO:0000313" key="4">
    <source>
        <dbReference type="Proteomes" id="UP000298327"/>
    </source>
</evidence>
<evidence type="ECO:0000256" key="1">
    <source>
        <dbReference type="SAM" id="MobiDB-lite"/>
    </source>
</evidence>
<protein>
    <submittedName>
        <fullName evidence="3">Uncharacterized protein</fullName>
    </submittedName>
</protein>
<feature type="region of interest" description="Disordered" evidence="1">
    <location>
        <begin position="118"/>
        <end position="147"/>
    </location>
</feature>
<comment type="caution">
    <text evidence="3">The sequence shown here is derived from an EMBL/GenBank/DDBJ whole genome shotgun (WGS) entry which is preliminary data.</text>
</comment>
<feature type="transmembrane region" description="Helical" evidence="2">
    <location>
        <begin position="305"/>
        <end position="328"/>
    </location>
</feature>
<feature type="region of interest" description="Disordered" evidence="1">
    <location>
        <begin position="449"/>
        <end position="478"/>
    </location>
</feature>
<feature type="transmembrane region" description="Helical" evidence="2">
    <location>
        <begin position="372"/>
        <end position="389"/>
    </location>
</feature>
<feature type="transmembrane region" description="Helical" evidence="2">
    <location>
        <begin position="340"/>
        <end position="360"/>
    </location>
</feature>
<evidence type="ECO:0000256" key="2">
    <source>
        <dbReference type="SAM" id="Phobius"/>
    </source>
</evidence>
<keyword evidence="2" id="KW-0472">Membrane</keyword>